<dbReference type="Gene3D" id="3.90.1720.10">
    <property type="entry name" value="endopeptidase domain like (from Nostoc punctiforme)"/>
    <property type="match status" value="1"/>
</dbReference>
<dbReference type="Gene3D" id="6.10.250.3150">
    <property type="match status" value="1"/>
</dbReference>
<evidence type="ECO:0000256" key="5">
    <source>
        <dbReference type="ARBA" id="ARBA00022807"/>
    </source>
</evidence>
<evidence type="ECO:0000256" key="7">
    <source>
        <dbReference type="SAM" id="SignalP"/>
    </source>
</evidence>
<dbReference type="PROSITE" id="PS51935">
    <property type="entry name" value="NLPC_P60"/>
    <property type="match status" value="1"/>
</dbReference>
<dbReference type="InterPro" id="IPR000064">
    <property type="entry name" value="NLP_P60_dom"/>
</dbReference>
<organism evidence="9 10">
    <name type="scientific">Candidatus Anoxymicrobium japonicum</name>
    <dbReference type="NCBI Taxonomy" id="2013648"/>
    <lineage>
        <taxon>Bacteria</taxon>
        <taxon>Bacillati</taxon>
        <taxon>Actinomycetota</taxon>
        <taxon>Candidatus Geothermincolia</taxon>
        <taxon>Candidatus Geothermincolales</taxon>
        <taxon>Candidatus Anoxymicrobiaceae</taxon>
        <taxon>Candidatus Anoxymicrobium</taxon>
    </lineage>
</organism>
<feature type="chain" id="PRO_5014671822" description="NlpC/P60 domain-containing protein" evidence="7">
    <location>
        <begin position="45"/>
        <end position="369"/>
    </location>
</feature>
<evidence type="ECO:0000256" key="2">
    <source>
        <dbReference type="ARBA" id="ARBA00022670"/>
    </source>
</evidence>
<evidence type="ECO:0000256" key="4">
    <source>
        <dbReference type="ARBA" id="ARBA00022801"/>
    </source>
</evidence>
<dbReference type="InterPro" id="IPR057309">
    <property type="entry name" value="PcsB_CC"/>
</dbReference>
<dbReference type="GO" id="GO:0006508">
    <property type="term" value="P:proteolysis"/>
    <property type="evidence" value="ECO:0007669"/>
    <property type="project" value="UniProtKB-KW"/>
</dbReference>
<keyword evidence="6" id="KW-0175">Coiled coil</keyword>
<proteinExistence type="inferred from homology"/>
<reference evidence="9 10" key="1">
    <citation type="journal article" date="2017" name="ISME J.">
        <title>Potential for microbial H2 and metal transformations associated with novel bacteria and archaea in deep terrestrial subsurface sediments.</title>
        <authorList>
            <person name="Hernsdorf A.W."/>
            <person name="Amano Y."/>
            <person name="Miyakawa K."/>
            <person name="Ise K."/>
            <person name="Suzuki Y."/>
            <person name="Anantharaman K."/>
            <person name="Probst A."/>
            <person name="Burstein D."/>
            <person name="Thomas B.C."/>
            <person name="Banfield J.F."/>
        </authorList>
    </citation>
    <scope>NUCLEOTIDE SEQUENCE [LARGE SCALE GENOMIC DNA]</scope>
    <source>
        <strain evidence="9">HGW-Actinobacteria-3</strain>
    </source>
</reference>
<keyword evidence="5" id="KW-0788">Thiol protease</keyword>
<protein>
    <recommendedName>
        <fullName evidence="8">NlpC/P60 domain-containing protein</fullName>
    </recommendedName>
</protein>
<comment type="similarity">
    <text evidence="1">Belongs to the peptidase C40 family.</text>
</comment>
<dbReference type="AlphaFoldDB" id="A0A2N3G543"/>
<feature type="signal peptide" evidence="7">
    <location>
        <begin position="1"/>
        <end position="44"/>
    </location>
</feature>
<accession>A0A2N3G543</accession>
<evidence type="ECO:0000313" key="10">
    <source>
        <dbReference type="Proteomes" id="UP000233654"/>
    </source>
</evidence>
<feature type="coiled-coil region" evidence="6">
    <location>
        <begin position="162"/>
        <end position="228"/>
    </location>
</feature>
<dbReference type="PANTHER" id="PTHR47053:SF1">
    <property type="entry name" value="MUREIN DD-ENDOPEPTIDASE MEPH-RELATED"/>
    <property type="match status" value="1"/>
</dbReference>
<dbReference type="InterPro" id="IPR051202">
    <property type="entry name" value="Peptidase_C40"/>
</dbReference>
<feature type="domain" description="NlpC/P60" evidence="8">
    <location>
        <begin position="243"/>
        <end position="369"/>
    </location>
</feature>
<dbReference type="Pfam" id="PF00877">
    <property type="entry name" value="NLPC_P60"/>
    <property type="match status" value="1"/>
</dbReference>
<dbReference type="SUPFAM" id="SSF54001">
    <property type="entry name" value="Cysteine proteinases"/>
    <property type="match status" value="1"/>
</dbReference>
<dbReference type="EMBL" id="PHEX01000049">
    <property type="protein sequence ID" value="PKQ27841.1"/>
    <property type="molecule type" value="Genomic_DNA"/>
</dbReference>
<feature type="coiled-coil region" evidence="6">
    <location>
        <begin position="50"/>
        <end position="105"/>
    </location>
</feature>
<name>A0A2N3G543_9ACTN</name>
<evidence type="ECO:0000313" key="9">
    <source>
        <dbReference type="EMBL" id="PKQ27841.1"/>
    </source>
</evidence>
<evidence type="ECO:0000256" key="6">
    <source>
        <dbReference type="SAM" id="Coils"/>
    </source>
</evidence>
<comment type="caution">
    <text evidence="9">The sequence shown here is derived from an EMBL/GenBank/DDBJ whole genome shotgun (WGS) entry which is preliminary data.</text>
</comment>
<dbReference type="GO" id="GO:0008234">
    <property type="term" value="F:cysteine-type peptidase activity"/>
    <property type="evidence" value="ECO:0007669"/>
    <property type="project" value="UniProtKB-KW"/>
</dbReference>
<keyword evidence="3 7" id="KW-0732">Signal</keyword>
<evidence type="ECO:0000256" key="1">
    <source>
        <dbReference type="ARBA" id="ARBA00007074"/>
    </source>
</evidence>
<keyword evidence="2" id="KW-0645">Protease</keyword>
<gene>
    <name evidence="9" type="ORF">CVT63_05790</name>
</gene>
<evidence type="ECO:0000256" key="3">
    <source>
        <dbReference type="ARBA" id="ARBA00022729"/>
    </source>
</evidence>
<keyword evidence="4" id="KW-0378">Hydrolase</keyword>
<evidence type="ECO:0000259" key="8">
    <source>
        <dbReference type="PROSITE" id="PS51935"/>
    </source>
</evidence>
<dbReference type="Proteomes" id="UP000233654">
    <property type="component" value="Unassembled WGS sequence"/>
</dbReference>
<dbReference type="InterPro" id="IPR038765">
    <property type="entry name" value="Papain-like_cys_pep_sf"/>
</dbReference>
<sequence length="369" mass="40819">MKQPNAQTGGMMRASKKMARNTVAAALAMCAAIMLVAAPVGLHAQPAGDIASKSQQAAQVAQEINALDKEMSVQTEAYNRVKIDLDAITDKVEVTQKRLSEIQQSLKTRRNLLNGRAASMYKNGRTSMLEVLLKTKDFSEFLERADYMSRVARNDAELVDRIKSTRDSVQLLDRQLNEQRRQQQGLVEQSEAKRIQVETKLGERQTLLNGLNQDIQRMLASEQQAQRAGDEALNHQAEDYLSTIPNGAVAKAGLRYLGVVYHWAGAGPGKCPTGVHSICFDCSGLTMYVYKLYGIDIPHNAAMQFNRGIKIPLSQARPGDLVYFGSPPHHCGMYLGNDMFLHAPQTGDVVKVSRLSSRHDVEGLCRFSK</sequence>
<dbReference type="PANTHER" id="PTHR47053">
    <property type="entry name" value="MUREIN DD-ENDOPEPTIDASE MEPH-RELATED"/>
    <property type="match status" value="1"/>
</dbReference>
<dbReference type="Pfam" id="PF24568">
    <property type="entry name" value="CC_PcsB"/>
    <property type="match status" value="1"/>
</dbReference>